<feature type="transmembrane region" description="Helical" evidence="1">
    <location>
        <begin position="124"/>
        <end position="149"/>
    </location>
</feature>
<keyword evidence="1" id="KW-0812">Transmembrane</keyword>
<sequence length="160" mass="18481">MTKEQFLKQLDKAFSGLPKEEKEELLQYYKEYLASAAHEGENMDQVLQEIGTPEQVAKAYLEANSEVPLEKKAYRGLVVKGWWKRVVINSLFLVGFLLSCLLIIGGMASILFLLVDIWSFKQILLFQIFEMLISIGIVYLSIIGVRQLWQTYIIRKGRFL</sequence>
<evidence type="ECO:0008006" key="4">
    <source>
        <dbReference type="Google" id="ProtNLM"/>
    </source>
</evidence>
<evidence type="ECO:0000313" key="3">
    <source>
        <dbReference type="Proteomes" id="UP000019251"/>
    </source>
</evidence>
<dbReference type="RefSeq" id="WP_036104916.1">
    <property type="nucleotide sequence ID" value="NZ_AODG01000006.1"/>
</dbReference>
<accession>A0A829R7F4</accession>
<proteinExistence type="predicted"/>
<dbReference type="AlphaFoldDB" id="A0A829R7F4"/>
<feature type="transmembrane region" description="Helical" evidence="1">
    <location>
        <begin position="91"/>
        <end position="118"/>
    </location>
</feature>
<dbReference type="Proteomes" id="UP000019251">
    <property type="component" value="Unassembled WGS sequence"/>
</dbReference>
<keyword evidence="1" id="KW-0472">Membrane</keyword>
<gene>
    <name evidence="2" type="ORF">LMUR_04910</name>
</gene>
<comment type="caution">
    <text evidence="2">The sequence shown here is derived from an EMBL/GenBank/DDBJ whole genome shotgun (WGS) entry which is preliminary data.</text>
</comment>
<dbReference type="EMBL" id="AODG01000006">
    <property type="protein sequence ID" value="EUJ28955.1"/>
    <property type="molecule type" value="Genomic_DNA"/>
</dbReference>
<evidence type="ECO:0000256" key="1">
    <source>
        <dbReference type="SAM" id="Phobius"/>
    </source>
</evidence>
<evidence type="ECO:0000313" key="2">
    <source>
        <dbReference type="EMBL" id="EUJ28955.1"/>
    </source>
</evidence>
<dbReference type="Pfam" id="PF22564">
    <property type="entry name" value="HAAS"/>
    <property type="match status" value="1"/>
</dbReference>
<keyword evidence="1" id="KW-1133">Transmembrane helix</keyword>
<name>A0A829R7F4_LISGR</name>
<reference evidence="2 3" key="1">
    <citation type="submission" date="2012-12" db="EMBL/GenBank/DDBJ databases">
        <title>Novel taxa of Listeriaceae from agricultural environments in the United States.</title>
        <authorList>
            <person name="den Bakker H.C."/>
            <person name="Allred A."/>
            <person name="Warchocki S."/>
            <person name="Wright E.M."/>
            <person name="Burrell A."/>
            <person name="Nightingale K.K."/>
            <person name="Kephart D."/>
            <person name="Wiedmann M."/>
        </authorList>
    </citation>
    <scope>NUCLEOTIDE SEQUENCE [LARGE SCALE GENOMIC DNA]</scope>
    <source>
        <strain evidence="2 3">FSL F6-1183</strain>
    </source>
</reference>
<organism evidence="2 3">
    <name type="scientific">Listeria grayi FSL F6-1183</name>
    <dbReference type="NCBI Taxonomy" id="1265827"/>
    <lineage>
        <taxon>Bacteria</taxon>
        <taxon>Bacillati</taxon>
        <taxon>Bacillota</taxon>
        <taxon>Bacilli</taxon>
        <taxon>Bacillales</taxon>
        <taxon>Listeriaceae</taxon>
        <taxon>Listeria</taxon>
    </lineage>
</organism>
<protein>
    <recommendedName>
        <fullName evidence="4">DUF1700 domain-containing protein</fullName>
    </recommendedName>
</protein>